<dbReference type="Gene3D" id="2.40.33.20">
    <property type="entry name" value="PK beta-barrel domain-like"/>
    <property type="match status" value="1"/>
</dbReference>
<evidence type="ECO:0000259" key="1">
    <source>
        <dbReference type="PROSITE" id="PS51340"/>
    </source>
</evidence>
<accession>A0A4P8XP83</accession>
<reference evidence="2 3" key="1">
    <citation type="submission" date="2019-05" db="EMBL/GenBank/DDBJ databases">
        <authorList>
            <person name="Chen C."/>
        </authorList>
    </citation>
    <scope>NUCLEOTIDE SEQUENCE [LARGE SCALE GENOMIC DNA]</scope>
    <source>
        <strain evidence="2 3">HB172198</strain>
    </source>
</reference>
<dbReference type="EMBL" id="CP040396">
    <property type="protein sequence ID" value="QCT04642.1"/>
    <property type="molecule type" value="Genomic_DNA"/>
</dbReference>
<dbReference type="PANTHER" id="PTHR30212:SF2">
    <property type="entry name" value="PROTEIN YIIM"/>
    <property type="match status" value="1"/>
</dbReference>
<proteinExistence type="predicted"/>
<dbReference type="Proteomes" id="UP000300879">
    <property type="component" value="Chromosome"/>
</dbReference>
<gene>
    <name evidence="2" type="ORF">E6C60_3937</name>
</gene>
<dbReference type="InterPro" id="IPR052353">
    <property type="entry name" value="Benzoxazolinone_Detox_Enz"/>
</dbReference>
<dbReference type="PROSITE" id="PS51340">
    <property type="entry name" value="MOSC"/>
    <property type="match status" value="1"/>
</dbReference>
<dbReference type="GO" id="GO:0003824">
    <property type="term" value="F:catalytic activity"/>
    <property type="evidence" value="ECO:0007669"/>
    <property type="project" value="InterPro"/>
</dbReference>
<dbReference type="InterPro" id="IPR011037">
    <property type="entry name" value="Pyrv_Knase-like_insert_dom_sf"/>
</dbReference>
<dbReference type="GO" id="GO:0030170">
    <property type="term" value="F:pyridoxal phosphate binding"/>
    <property type="evidence" value="ECO:0007669"/>
    <property type="project" value="InterPro"/>
</dbReference>
<dbReference type="KEGG" id="palo:E6C60_3937"/>
<dbReference type="Pfam" id="PF03473">
    <property type="entry name" value="MOSC"/>
    <property type="match status" value="1"/>
</dbReference>
<dbReference type="RefSeq" id="WP_138227321.1">
    <property type="nucleotide sequence ID" value="NZ_CP040396.1"/>
</dbReference>
<dbReference type="PANTHER" id="PTHR30212">
    <property type="entry name" value="PROTEIN YIIM"/>
    <property type="match status" value="1"/>
</dbReference>
<protein>
    <submittedName>
        <fullName evidence="2">MOSC domain-containing protein</fullName>
    </submittedName>
</protein>
<evidence type="ECO:0000313" key="3">
    <source>
        <dbReference type="Proteomes" id="UP000300879"/>
    </source>
</evidence>
<dbReference type="SUPFAM" id="SSF50800">
    <property type="entry name" value="PK beta-barrel domain-like"/>
    <property type="match status" value="1"/>
</dbReference>
<organism evidence="2 3">
    <name type="scientific">Paenibacillus algicola</name>
    <dbReference type="NCBI Taxonomy" id="2565926"/>
    <lineage>
        <taxon>Bacteria</taxon>
        <taxon>Bacillati</taxon>
        <taxon>Bacillota</taxon>
        <taxon>Bacilli</taxon>
        <taxon>Bacillales</taxon>
        <taxon>Paenibacillaceae</taxon>
        <taxon>Paenibacillus</taxon>
    </lineage>
</organism>
<dbReference type="InterPro" id="IPR005302">
    <property type="entry name" value="MoCF_Sase_C"/>
</dbReference>
<feature type="domain" description="MOSC" evidence="1">
    <location>
        <begin position="29"/>
        <end position="163"/>
    </location>
</feature>
<evidence type="ECO:0000313" key="2">
    <source>
        <dbReference type="EMBL" id="QCT04642.1"/>
    </source>
</evidence>
<keyword evidence="3" id="KW-1185">Reference proteome</keyword>
<dbReference type="GO" id="GO:0030151">
    <property type="term" value="F:molybdenum ion binding"/>
    <property type="evidence" value="ECO:0007669"/>
    <property type="project" value="InterPro"/>
</dbReference>
<dbReference type="OrthoDB" id="9786134at2"/>
<dbReference type="AlphaFoldDB" id="A0A4P8XP83"/>
<name>A0A4P8XP83_9BACL</name>
<sequence>MAVIQALNAGRPVEVEYNGKPLLTGIYKQPVPGPLYLGQEQLEGDGQADRVHHGGPDKAVCVYPLEHYAYWESVLGKTMGPAAFGENFTVTGLLEDEVYIGDVYRVGEAVVEVSQPRYPCFKLSQKHGIKELPAQVLATGYSGFYLRVLQEGSVSAGDELIPVQAQPDRISVREVLYAMAGQERRAEVLERILALDRLSEVVRVQLQKLLGKLASQEQTE</sequence>